<dbReference type="EMBL" id="CAJVPQ010003414">
    <property type="protein sequence ID" value="CAG8627505.1"/>
    <property type="molecule type" value="Genomic_DNA"/>
</dbReference>
<proteinExistence type="predicted"/>
<dbReference type="OrthoDB" id="10255000at2759"/>
<feature type="coiled-coil region" evidence="1">
    <location>
        <begin position="129"/>
        <end position="156"/>
    </location>
</feature>
<name>A0A9N9D664_9GLOM</name>
<dbReference type="Proteomes" id="UP000789570">
    <property type="component" value="Unassembled WGS sequence"/>
</dbReference>
<evidence type="ECO:0000313" key="3">
    <source>
        <dbReference type="Proteomes" id="UP000789570"/>
    </source>
</evidence>
<protein>
    <submittedName>
        <fullName evidence="2">3729_t:CDS:1</fullName>
    </submittedName>
</protein>
<sequence length="292" mass="34119">IPKEAYIFKETEKLINNIEKINESINGLKETINSKNNEDKIIEGIKNLGNRLEVKITSLGQETEAYKAVKTQLKETKLQLETIRNHLTKEADNHHETKERLATTQCNFEETKLQLETICNNLTEEEDSQRETKKRLAITQNNLEEAERHLETICNDLTKEVGRHHETKEQLATAKKVVSHIETKEQLEFFLAELDLSNKDRERQLESINNNLTEAAVRQTEEQFEHFLIKINLAHKDLEETKRHLTEETGRHLETKEQLTILQVKLDRVNIVLEVLKLLREGKSYTDPRLLE</sequence>
<evidence type="ECO:0000313" key="2">
    <source>
        <dbReference type="EMBL" id="CAG8627505.1"/>
    </source>
</evidence>
<keyword evidence="3" id="KW-1185">Reference proteome</keyword>
<dbReference type="AlphaFoldDB" id="A0A9N9D664"/>
<organism evidence="2 3">
    <name type="scientific">Funneliformis caledonium</name>
    <dbReference type="NCBI Taxonomy" id="1117310"/>
    <lineage>
        <taxon>Eukaryota</taxon>
        <taxon>Fungi</taxon>
        <taxon>Fungi incertae sedis</taxon>
        <taxon>Mucoromycota</taxon>
        <taxon>Glomeromycotina</taxon>
        <taxon>Glomeromycetes</taxon>
        <taxon>Glomerales</taxon>
        <taxon>Glomeraceae</taxon>
        <taxon>Funneliformis</taxon>
    </lineage>
</organism>
<reference evidence="2" key="1">
    <citation type="submission" date="2021-06" db="EMBL/GenBank/DDBJ databases">
        <authorList>
            <person name="Kallberg Y."/>
            <person name="Tangrot J."/>
            <person name="Rosling A."/>
        </authorList>
    </citation>
    <scope>NUCLEOTIDE SEQUENCE</scope>
    <source>
        <strain evidence="2">UK204</strain>
    </source>
</reference>
<accession>A0A9N9D664</accession>
<comment type="caution">
    <text evidence="2">The sequence shown here is derived from an EMBL/GenBank/DDBJ whole genome shotgun (WGS) entry which is preliminary data.</text>
</comment>
<feature type="coiled-coil region" evidence="1">
    <location>
        <begin position="191"/>
        <end position="248"/>
    </location>
</feature>
<evidence type="ECO:0000256" key="1">
    <source>
        <dbReference type="SAM" id="Coils"/>
    </source>
</evidence>
<gene>
    <name evidence="2" type="ORF">FCALED_LOCUS9885</name>
</gene>
<feature type="coiled-coil region" evidence="1">
    <location>
        <begin position="11"/>
        <end position="38"/>
    </location>
</feature>
<keyword evidence="1" id="KW-0175">Coiled coil</keyword>
<feature type="non-terminal residue" evidence="2">
    <location>
        <position position="1"/>
    </location>
</feature>